<evidence type="ECO:0000256" key="8">
    <source>
        <dbReference type="ARBA" id="ARBA00022723"/>
    </source>
</evidence>
<dbReference type="RefSeq" id="XP_020078875.1">
    <property type="nucleotide sequence ID" value="XM_020218198.1"/>
</dbReference>
<evidence type="ECO:0000256" key="17">
    <source>
        <dbReference type="ARBA" id="ARBA00023242"/>
    </source>
</evidence>
<dbReference type="SUPFAM" id="SSF56672">
    <property type="entry name" value="DNA/RNA polymerases"/>
    <property type="match status" value="1"/>
</dbReference>
<keyword evidence="4" id="KW-0004">4Fe-4S</keyword>
<evidence type="ECO:0000256" key="1">
    <source>
        <dbReference type="ARBA" id="ARBA00001966"/>
    </source>
</evidence>
<keyword evidence="25" id="KW-1185">Reference proteome</keyword>
<dbReference type="GO" id="GO:0042276">
    <property type="term" value="P:error-prone translesion synthesis"/>
    <property type="evidence" value="ECO:0007669"/>
    <property type="project" value="EnsemblFungi"/>
</dbReference>
<keyword evidence="15 20" id="KW-0238">DNA-binding</keyword>
<keyword evidence="10" id="KW-0863">Zinc-finger</keyword>
<dbReference type="PRINTS" id="PR00106">
    <property type="entry name" value="DNAPOLB"/>
</dbReference>
<evidence type="ECO:0000256" key="7">
    <source>
        <dbReference type="ARBA" id="ARBA00022705"/>
    </source>
</evidence>
<dbReference type="GO" id="GO:0016035">
    <property type="term" value="C:zeta DNA polymerase complex"/>
    <property type="evidence" value="ECO:0007669"/>
    <property type="project" value="EnsemblFungi"/>
</dbReference>
<evidence type="ECO:0000259" key="23">
    <source>
        <dbReference type="Pfam" id="PF24055"/>
    </source>
</evidence>
<keyword evidence="11" id="KW-0862">Zinc</keyword>
<evidence type="ECO:0000256" key="20">
    <source>
        <dbReference type="RuleBase" id="RU000442"/>
    </source>
</evidence>
<dbReference type="GO" id="GO:0000166">
    <property type="term" value="F:nucleotide binding"/>
    <property type="evidence" value="ECO:0007669"/>
    <property type="project" value="InterPro"/>
</dbReference>
<dbReference type="InterPro" id="IPR043502">
    <property type="entry name" value="DNA/RNA_pol_sf"/>
</dbReference>
<dbReference type="PANTHER" id="PTHR45812">
    <property type="entry name" value="DNA POLYMERASE ZETA CATALYTIC SUBUNIT"/>
    <property type="match status" value="1"/>
</dbReference>
<evidence type="ECO:0000256" key="2">
    <source>
        <dbReference type="ARBA" id="ARBA00004123"/>
    </source>
</evidence>
<name>A0A1E4RRD3_9ASCO</name>
<gene>
    <name evidence="24" type="ORF">HYPBUDRAFT_102470</name>
</gene>
<evidence type="ECO:0000256" key="18">
    <source>
        <dbReference type="ARBA" id="ARBA00049244"/>
    </source>
</evidence>
<keyword evidence="6 20" id="KW-0548">Nucleotidyltransferase</keyword>
<dbReference type="Gene3D" id="3.30.342.10">
    <property type="entry name" value="DNA Polymerase, chain B, domain 1"/>
    <property type="match status" value="1"/>
</dbReference>
<dbReference type="InterPro" id="IPR006172">
    <property type="entry name" value="DNA-dir_DNA_pol_B"/>
</dbReference>
<feature type="domain" description="DNA-directed DNA polymerase family B multifunctional" evidence="21">
    <location>
        <begin position="916"/>
        <end position="1371"/>
    </location>
</feature>
<keyword evidence="16" id="KW-0234">DNA repair</keyword>
<keyword evidence="17" id="KW-0539">Nucleus</keyword>
<dbReference type="SMART" id="SM00486">
    <property type="entry name" value="POLBc"/>
    <property type="match status" value="1"/>
</dbReference>
<dbReference type="Gene3D" id="1.10.287.690">
    <property type="entry name" value="Helix hairpin bin"/>
    <property type="match status" value="1"/>
</dbReference>
<evidence type="ECO:0000256" key="13">
    <source>
        <dbReference type="ARBA" id="ARBA00023004"/>
    </source>
</evidence>
<dbReference type="InterPro" id="IPR006133">
    <property type="entry name" value="DNA-dir_DNA_pol_B_exonuc"/>
</dbReference>
<keyword evidence="5 20" id="KW-0808">Transferase</keyword>
<dbReference type="FunFam" id="1.10.287.690:FF:000002">
    <property type="entry name" value="DNA polymerase zeta"/>
    <property type="match status" value="1"/>
</dbReference>
<dbReference type="InterPro" id="IPR017964">
    <property type="entry name" value="DNA-dir_DNA_pol_B_CS"/>
</dbReference>
<dbReference type="InterPro" id="IPR006134">
    <property type="entry name" value="DNA-dir_DNA_pol_B_multi_dom"/>
</dbReference>
<dbReference type="GO" id="GO:0005634">
    <property type="term" value="C:nucleus"/>
    <property type="evidence" value="ECO:0007669"/>
    <property type="project" value="UniProtKB-SubCell"/>
</dbReference>
<sequence>MNNDRLRIQINDYDTYQYPPLALDTLRDRVTQVPIIRIFGSLQLPQLCYNVLIHVHNYYPYVFLDCFEKDPELLHSRSHLDSLVGMFESKIAESFSKSPAAKTDQDHFLDGAPSKRKFIADVQVCKGNSIYGFQLGCRLYYKVSFLSPLYKTRFTKLFNDGLVYSKTKSLIYEAHLPYTLQFLTDFNLYGCDWLEVSNCYFRLPLINQNINLAQNLTSLKNFLKPWISSKNLLDPKNFERIGRSLIEADILSNFILNRSLLRPQLIHNSFNTPSKTENIISSLQYVHNDILYQCNLRNFEFPNNHEFDKTFGDQSSIHENLDLLNYMIQLNGRSPTSHPNTYYDQYLKKSQLHTESFPTIFDLLDLDLNLMHSPTMDNLFDYDRLFNTQASASPHTSPIKASKLDSLLKISFNSDFSDELQVEDIPLPVEDIHLPVEDIHLQEEEMHLPVEENEEIEEIEQLPSRHENSFSQLDDSTILYQLTQKKKRSHSQIDSKSESFQKTKKSPSQNVIDLNFKGSLFEIPVPQSLQKDNLINSFQDLDILKINYQDPFYDNSSDLPSKPLIFSNKKITIPLNNNQSIQSNSISAQISHEARKKSKSVPTVNKTSNWLYTLEPPSRLSMKNWLSDEIKRKSKRNKFKSQIEPGITQSNNYKYSYNSGKIDRQSSSFIALTNFILEIHVNTNDNNLPNPEIDPITAIFYKFIDSNNMFENLDNPVPTLGILILSDCPNRFNKVNPFLNNDEPTKVEVFDNELQMILKLILIVELFDPDILSGYEINSSSWGYIVERFKLVYDMNLLFELSRCKFKSNGKFGDRWGFQHTSNLQINGRHMLNIWRSLKGLQLTSYSIQNVAYHLLHQTLPNFSNLNLSDWFEGNYNQVLFVLKFYQKKISLTLKILDFQEIILQNMEQSRLIGIDFNSSFYRGSQYKVESILARISKSENVLLNSPSKQQVHNMRPIECIPLILEPESNFYKSPMIVLDFQSLYPSIMIAFNYCFSTLVGKLNGFKNTKNNIGYLKHLHLDPGIVDLLHRNDGLNISPNGYVFVKSNFKKSILAKMLEEILDTRINIKLMMKFFKDDKNLIKLYNSRQLALKLIANVTYGYTSATFSGRMPNSDIADAIVSTGREILSQSIELIENANYGAKVIYGDTDSLFVYLPGKSKEESFKIGDSLARLITKEFPDPIKLKFEKVYHPCVLLAKKRYVGYSYEYEDQIEPKFDAKGIETVRRDGIPAQLKMVEKCLRILFNTKNLSQVKNYTLTQFQKILFNKVPINDFCFAKAVRLGTYKNDKYLPPGAIIATKNLMKDPRNEPQYKERIKYVVIKDSTKPRIKDRCITPEEFIESFKTKNSFTLDYDYYITRVLIPPLERIFNLIGVDLQSWYKDLPKLNNFAIKERDILNVSNFIKYNSCLNCGAQLKNFNDLNHICYDCIKNELSLMTNVSVSTKMSQFKLLLLVKSCSNCMLNNSLQVGVNNKNFEDNCNNNDCTVYFDKFKTLNTIQLEHKEKGLILDDLEW</sequence>
<dbReference type="Pfam" id="PF24055">
    <property type="entry name" value="POL3_N"/>
    <property type="match status" value="1"/>
</dbReference>
<reference evidence="25" key="1">
    <citation type="submission" date="2016-05" db="EMBL/GenBank/DDBJ databases">
        <title>Comparative genomics of biotechnologically important yeasts.</title>
        <authorList>
            <consortium name="DOE Joint Genome Institute"/>
            <person name="Riley R."/>
            <person name="Haridas S."/>
            <person name="Wolfe K.H."/>
            <person name="Lopes M.R."/>
            <person name="Hittinger C.T."/>
            <person name="Goker M."/>
            <person name="Salamov A."/>
            <person name="Wisecaver J."/>
            <person name="Long T.M."/>
            <person name="Aerts A.L."/>
            <person name="Barry K."/>
            <person name="Choi C."/>
            <person name="Clum A."/>
            <person name="Coughlan A.Y."/>
            <person name="Deshpande S."/>
            <person name="Douglass A.P."/>
            <person name="Hanson S.J."/>
            <person name="Klenk H.-P."/>
            <person name="Labutti K."/>
            <person name="Lapidus A."/>
            <person name="Lindquist E."/>
            <person name="Lipzen A."/>
            <person name="Meier-Kolthoff J.P."/>
            <person name="Ohm R.A."/>
            <person name="Otillar R.P."/>
            <person name="Pangilinan J."/>
            <person name="Peng Y."/>
            <person name="Rokas A."/>
            <person name="Rosa C.A."/>
            <person name="Scheuner C."/>
            <person name="Sibirny A.A."/>
            <person name="Slot J.C."/>
            <person name="Stielow J.B."/>
            <person name="Sun H."/>
            <person name="Kurtzman C.P."/>
            <person name="Blackwell M."/>
            <person name="Grigoriev I.V."/>
            <person name="Jeffries T.W."/>
        </authorList>
    </citation>
    <scope>NUCLEOTIDE SEQUENCE [LARGE SCALE GENOMIC DNA]</scope>
    <source>
        <strain evidence="25">NRRL Y-1933</strain>
    </source>
</reference>
<dbReference type="InterPro" id="IPR036397">
    <property type="entry name" value="RNaseH_sf"/>
</dbReference>
<dbReference type="GO" id="GO:0003887">
    <property type="term" value="F:DNA-directed DNA polymerase activity"/>
    <property type="evidence" value="ECO:0007669"/>
    <property type="project" value="UniProtKB-KW"/>
</dbReference>
<evidence type="ECO:0000313" key="24">
    <source>
        <dbReference type="EMBL" id="ODV69808.1"/>
    </source>
</evidence>
<keyword evidence="13" id="KW-0408">Iron</keyword>
<dbReference type="OrthoDB" id="2414538at2759"/>
<evidence type="ECO:0000313" key="25">
    <source>
        <dbReference type="Proteomes" id="UP000095085"/>
    </source>
</evidence>
<feature type="domain" description="DNA polymerase delta/zeta catalytic subunit N-terminal" evidence="23">
    <location>
        <begin position="58"/>
        <end position="150"/>
    </location>
</feature>
<evidence type="ECO:0000256" key="15">
    <source>
        <dbReference type="ARBA" id="ARBA00023125"/>
    </source>
</evidence>
<dbReference type="GO" id="GO:0051539">
    <property type="term" value="F:4 iron, 4 sulfur cluster binding"/>
    <property type="evidence" value="ECO:0007669"/>
    <property type="project" value="UniProtKB-KW"/>
</dbReference>
<feature type="domain" description="DNA-directed DNA polymerase family B exonuclease" evidence="22">
    <location>
        <begin position="676"/>
        <end position="850"/>
    </location>
</feature>
<comment type="subcellular location">
    <subcellularLocation>
        <location evidence="2">Nucleus</location>
    </subcellularLocation>
</comment>
<dbReference type="CDD" id="cd05534">
    <property type="entry name" value="POLBc_zeta"/>
    <property type="match status" value="1"/>
</dbReference>
<evidence type="ECO:0000256" key="11">
    <source>
        <dbReference type="ARBA" id="ARBA00022833"/>
    </source>
</evidence>
<dbReference type="STRING" id="984485.A0A1E4RRD3"/>
<dbReference type="InterPro" id="IPR056435">
    <property type="entry name" value="DPOD/Z_N"/>
</dbReference>
<dbReference type="FunFam" id="1.10.132.60:FF:000007">
    <property type="entry name" value="DNA polymerase"/>
    <property type="match status" value="1"/>
</dbReference>
<dbReference type="GO" id="GO:0005739">
    <property type="term" value="C:mitochondrion"/>
    <property type="evidence" value="ECO:0007669"/>
    <property type="project" value="EnsemblFungi"/>
</dbReference>
<comment type="subunit">
    <text evidence="19">Forms DNA polymerase zeta with REV7.</text>
</comment>
<keyword evidence="12 20" id="KW-0239">DNA-directed DNA polymerase</keyword>
<dbReference type="GO" id="GO:0003677">
    <property type="term" value="F:DNA binding"/>
    <property type="evidence" value="ECO:0007669"/>
    <property type="project" value="UniProtKB-KW"/>
</dbReference>
<evidence type="ECO:0000256" key="6">
    <source>
        <dbReference type="ARBA" id="ARBA00022695"/>
    </source>
</evidence>
<keyword evidence="14" id="KW-0411">Iron-sulfur</keyword>
<evidence type="ECO:0000256" key="4">
    <source>
        <dbReference type="ARBA" id="ARBA00022485"/>
    </source>
</evidence>
<dbReference type="InterPro" id="IPR030559">
    <property type="entry name" value="PolZ_Rev3"/>
</dbReference>
<keyword evidence="9" id="KW-0227">DNA damage</keyword>
<evidence type="ECO:0000259" key="21">
    <source>
        <dbReference type="Pfam" id="PF00136"/>
    </source>
</evidence>
<dbReference type="Pfam" id="PF00136">
    <property type="entry name" value="DNA_pol_B"/>
    <property type="match status" value="1"/>
</dbReference>
<evidence type="ECO:0000256" key="16">
    <source>
        <dbReference type="ARBA" id="ARBA00023204"/>
    </source>
</evidence>
<comment type="similarity">
    <text evidence="3 20">Belongs to the DNA polymerase type-B family.</text>
</comment>
<evidence type="ECO:0000256" key="19">
    <source>
        <dbReference type="ARBA" id="ARBA00066055"/>
    </source>
</evidence>
<protein>
    <recommendedName>
        <fullName evidence="20">DNA polymerase</fullName>
        <ecNumber evidence="20">2.7.7.7</ecNumber>
    </recommendedName>
</protein>
<evidence type="ECO:0000256" key="10">
    <source>
        <dbReference type="ARBA" id="ARBA00022771"/>
    </source>
</evidence>
<evidence type="ECO:0000256" key="3">
    <source>
        <dbReference type="ARBA" id="ARBA00005755"/>
    </source>
</evidence>
<dbReference type="CDD" id="cd05778">
    <property type="entry name" value="DNA_polB_zeta_exo"/>
    <property type="match status" value="1"/>
</dbReference>
<evidence type="ECO:0000256" key="12">
    <source>
        <dbReference type="ARBA" id="ARBA00022932"/>
    </source>
</evidence>
<dbReference type="PROSITE" id="PS00116">
    <property type="entry name" value="DNA_POLYMERASE_B"/>
    <property type="match status" value="1"/>
</dbReference>
<dbReference type="GO" id="GO:0000724">
    <property type="term" value="P:double-strand break repair via homologous recombination"/>
    <property type="evidence" value="ECO:0007669"/>
    <property type="project" value="TreeGrafter"/>
</dbReference>
<evidence type="ECO:0000256" key="9">
    <source>
        <dbReference type="ARBA" id="ARBA00022763"/>
    </source>
</evidence>
<dbReference type="Pfam" id="PF03104">
    <property type="entry name" value="DNA_pol_B_exo1"/>
    <property type="match status" value="1"/>
</dbReference>
<dbReference type="GO" id="GO:0070987">
    <property type="term" value="P:error-free translesion synthesis"/>
    <property type="evidence" value="ECO:0007669"/>
    <property type="project" value="EnsemblFungi"/>
</dbReference>
<organism evidence="24 25">
    <name type="scientific">Hyphopichia burtonii NRRL Y-1933</name>
    <dbReference type="NCBI Taxonomy" id="984485"/>
    <lineage>
        <taxon>Eukaryota</taxon>
        <taxon>Fungi</taxon>
        <taxon>Dikarya</taxon>
        <taxon>Ascomycota</taxon>
        <taxon>Saccharomycotina</taxon>
        <taxon>Pichiomycetes</taxon>
        <taxon>Debaryomycetaceae</taxon>
        <taxon>Hyphopichia</taxon>
    </lineage>
</organism>
<dbReference type="GeneID" id="30992748"/>
<dbReference type="InterPro" id="IPR042087">
    <property type="entry name" value="DNA_pol_B_thumb"/>
</dbReference>
<keyword evidence="8" id="KW-0479">Metal-binding</keyword>
<dbReference type="EMBL" id="KV454538">
    <property type="protein sequence ID" value="ODV69808.1"/>
    <property type="molecule type" value="Genomic_DNA"/>
</dbReference>
<keyword evidence="7 20" id="KW-0235">DNA replication</keyword>
<dbReference type="GO" id="GO:0008270">
    <property type="term" value="F:zinc ion binding"/>
    <property type="evidence" value="ECO:0007669"/>
    <property type="project" value="UniProtKB-KW"/>
</dbReference>
<dbReference type="Gene3D" id="3.30.420.10">
    <property type="entry name" value="Ribonuclease H-like superfamily/Ribonuclease H"/>
    <property type="match status" value="1"/>
</dbReference>
<dbReference type="InterPro" id="IPR012337">
    <property type="entry name" value="RNaseH-like_sf"/>
</dbReference>
<proteinExistence type="inferred from homology"/>
<evidence type="ECO:0000259" key="22">
    <source>
        <dbReference type="Pfam" id="PF03104"/>
    </source>
</evidence>
<dbReference type="SUPFAM" id="SSF53098">
    <property type="entry name" value="Ribonuclease H-like"/>
    <property type="match status" value="1"/>
</dbReference>
<comment type="catalytic activity">
    <reaction evidence="18 20">
        <text>DNA(n) + a 2'-deoxyribonucleoside 5'-triphosphate = DNA(n+1) + diphosphate</text>
        <dbReference type="Rhea" id="RHEA:22508"/>
        <dbReference type="Rhea" id="RHEA-COMP:17339"/>
        <dbReference type="Rhea" id="RHEA-COMP:17340"/>
        <dbReference type="ChEBI" id="CHEBI:33019"/>
        <dbReference type="ChEBI" id="CHEBI:61560"/>
        <dbReference type="ChEBI" id="CHEBI:173112"/>
        <dbReference type="EC" id="2.7.7.7"/>
    </reaction>
</comment>
<dbReference type="Gene3D" id="3.90.1600.10">
    <property type="entry name" value="Palm domain of DNA polymerase"/>
    <property type="match status" value="1"/>
</dbReference>
<dbReference type="GO" id="GO:0006260">
    <property type="term" value="P:DNA replication"/>
    <property type="evidence" value="ECO:0007669"/>
    <property type="project" value="UniProtKB-KW"/>
</dbReference>
<evidence type="ECO:0000256" key="5">
    <source>
        <dbReference type="ARBA" id="ARBA00022679"/>
    </source>
</evidence>
<comment type="cofactor">
    <cofactor evidence="1">
        <name>[4Fe-4S] cluster</name>
        <dbReference type="ChEBI" id="CHEBI:49883"/>
    </cofactor>
</comment>
<dbReference type="EC" id="2.7.7.7" evidence="20"/>
<evidence type="ECO:0000256" key="14">
    <source>
        <dbReference type="ARBA" id="ARBA00023014"/>
    </source>
</evidence>
<dbReference type="Proteomes" id="UP000095085">
    <property type="component" value="Unassembled WGS sequence"/>
</dbReference>
<accession>A0A1E4RRD3</accession>
<dbReference type="Gene3D" id="1.10.132.60">
    <property type="entry name" value="DNA polymerase family B, C-terminal domain"/>
    <property type="match status" value="1"/>
</dbReference>
<dbReference type="InterPro" id="IPR023211">
    <property type="entry name" value="DNA_pol_palm_dom_sf"/>
</dbReference>
<dbReference type="PANTHER" id="PTHR45812:SF1">
    <property type="entry name" value="DNA POLYMERASE ZETA CATALYTIC SUBUNIT"/>
    <property type="match status" value="1"/>
</dbReference>